<dbReference type="SMART" id="SM01130">
    <property type="entry name" value="DHDPS"/>
    <property type="match status" value="1"/>
</dbReference>
<dbReference type="Gene3D" id="3.20.20.70">
    <property type="entry name" value="Aldolase class I"/>
    <property type="match status" value="1"/>
</dbReference>
<dbReference type="EC" id="4.2.1.41" evidence="5"/>
<protein>
    <submittedName>
        <fullName evidence="5">Dihydrodipicolinate synthase family protein</fullName>
        <ecNumber evidence="5">4.1.3.3</ecNumber>
        <ecNumber evidence="5">4.2.1.41</ecNumber>
        <ecNumber evidence="5">4.3.3.7</ecNumber>
    </submittedName>
</protein>
<dbReference type="Pfam" id="PF00701">
    <property type="entry name" value="DHDPS"/>
    <property type="match status" value="1"/>
</dbReference>
<evidence type="ECO:0000256" key="1">
    <source>
        <dbReference type="ARBA" id="ARBA00007592"/>
    </source>
</evidence>
<dbReference type="EC" id="4.3.3.7" evidence="5"/>
<dbReference type="InterPro" id="IPR020624">
    <property type="entry name" value="Schiff_base-form_aldolases_CS"/>
</dbReference>
<dbReference type="PANTHER" id="PTHR12128">
    <property type="entry name" value="DIHYDRODIPICOLINATE SYNTHASE"/>
    <property type="match status" value="1"/>
</dbReference>
<dbReference type="GO" id="GO:0008747">
    <property type="term" value="F:N-acetylneuraminate lyase activity"/>
    <property type="evidence" value="ECO:0007669"/>
    <property type="project" value="UniProtKB-EC"/>
</dbReference>
<keyword evidence="3" id="KW-0704">Schiff base</keyword>
<reference evidence="5 6" key="1">
    <citation type="submission" date="2023-08" db="EMBL/GenBank/DDBJ databases">
        <title>Phytohabitans sansha sp. nov., isolated from marine sediment.</title>
        <authorList>
            <person name="Zhao Y."/>
            <person name="Yi K."/>
        </authorList>
    </citation>
    <scope>NUCLEOTIDE SEQUENCE [LARGE SCALE GENOMIC DNA]</scope>
    <source>
        <strain evidence="5 6">ZYX-F-186</strain>
    </source>
</reference>
<keyword evidence="6" id="KW-1185">Reference proteome</keyword>
<dbReference type="PROSITE" id="PS00665">
    <property type="entry name" value="DHDPS_1"/>
    <property type="match status" value="1"/>
</dbReference>
<name>A0ABU0ZG51_9ACTN</name>
<dbReference type="CDD" id="cd00408">
    <property type="entry name" value="DHDPS-like"/>
    <property type="match status" value="1"/>
</dbReference>
<dbReference type="Proteomes" id="UP001230908">
    <property type="component" value="Unassembled WGS sequence"/>
</dbReference>
<proteinExistence type="inferred from homology"/>
<evidence type="ECO:0000256" key="2">
    <source>
        <dbReference type="ARBA" id="ARBA00023239"/>
    </source>
</evidence>
<dbReference type="PRINTS" id="PR00146">
    <property type="entry name" value="DHPICSNTHASE"/>
</dbReference>
<sequence length="269" mass="27753">MIDGVVVAALTPFDEQGALDARRIPPYVDYLLDASVGGLMVGGTTGEFVTMTSDERIEAVGAFARAVAGRVPVIAHVGHAAPAEACRLAARAAEAGADALTAITPYFHPVQPAAVEAYFRDVAAAVPTLPFHVYNYPEASGTRIAPATFRGLLDVPNLAGVKLSVATFAEVEPYLDLLGKLTVMSGNDALIVPFAEAGGTAVVSGNASVRPALLVDLFAAAQGGHTAAVERLVAELDQLRELTAAAPDRLKAALRGSGVDIGEARIRTV</sequence>
<comment type="caution">
    <text evidence="5">The sequence shown here is derived from an EMBL/GenBank/DDBJ whole genome shotgun (WGS) entry which is preliminary data.</text>
</comment>
<dbReference type="InterPro" id="IPR013785">
    <property type="entry name" value="Aldolase_TIM"/>
</dbReference>
<dbReference type="GO" id="GO:0008840">
    <property type="term" value="F:4-hydroxy-tetrahydrodipicolinate synthase activity"/>
    <property type="evidence" value="ECO:0007669"/>
    <property type="project" value="UniProtKB-EC"/>
</dbReference>
<evidence type="ECO:0000256" key="4">
    <source>
        <dbReference type="PIRNR" id="PIRNR001365"/>
    </source>
</evidence>
<keyword evidence="2 4" id="KW-0456">Lyase</keyword>
<evidence type="ECO:0000313" key="5">
    <source>
        <dbReference type="EMBL" id="MDQ7906046.1"/>
    </source>
</evidence>
<evidence type="ECO:0000313" key="6">
    <source>
        <dbReference type="Proteomes" id="UP001230908"/>
    </source>
</evidence>
<dbReference type="GO" id="GO:0047448">
    <property type="term" value="F:5-dehydro-4-deoxyglucarate dehydratase activity"/>
    <property type="evidence" value="ECO:0007669"/>
    <property type="project" value="UniProtKB-EC"/>
</dbReference>
<dbReference type="PANTHER" id="PTHR12128:SF66">
    <property type="entry name" value="4-HYDROXY-2-OXOGLUTARATE ALDOLASE, MITOCHONDRIAL"/>
    <property type="match status" value="1"/>
</dbReference>
<organism evidence="5 6">
    <name type="scientific">Phytohabitans maris</name>
    <dbReference type="NCBI Taxonomy" id="3071409"/>
    <lineage>
        <taxon>Bacteria</taxon>
        <taxon>Bacillati</taxon>
        <taxon>Actinomycetota</taxon>
        <taxon>Actinomycetes</taxon>
        <taxon>Micromonosporales</taxon>
        <taxon>Micromonosporaceae</taxon>
    </lineage>
</organism>
<dbReference type="EC" id="4.1.3.3" evidence="5"/>
<comment type="similarity">
    <text evidence="1 4">Belongs to the DapA family.</text>
</comment>
<dbReference type="SUPFAM" id="SSF51569">
    <property type="entry name" value="Aldolase"/>
    <property type="match status" value="1"/>
</dbReference>
<dbReference type="InterPro" id="IPR002220">
    <property type="entry name" value="DapA-like"/>
</dbReference>
<dbReference type="EMBL" id="JAVHUY010000013">
    <property type="protein sequence ID" value="MDQ7906046.1"/>
    <property type="molecule type" value="Genomic_DNA"/>
</dbReference>
<dbReference type="PIRSF" id="PIRSF001365">
    <property type="entry name" value="DHDPS"/>
    <property type="match status" value="1"/>
</dbReference>
<dbReference type="RefSeq" id="WP_308713312.1">
    <property type="nucleotide sequence ID" value="NZ_JAVHUY010000013.1"/>
</dbReference>
<accession>A0ABU0ZG51</accession>
<evidence type="ECO:0000256" key="3">
    <source>
        <dbReference type="ARBA" id="ARBA00023270"/>
    </source>
</evidence>
<gene>
    <name evidence="5" type="ORF">RB614_16155</name>
</gene>